<feature type="compositionally biased region" description="Basic and acidic residues" evidence="1">
    <location>
        <begin position="269"/>
        <end position="282"/>
    </location>
</feature>
<organism evidence="2">
    <name type="scientific">freshwater metagenome</name>
    <dbReference type="NCBI Taxonomy" id="449393"/>
    <lineage>
        <taxon>unclassified sequences</taxon>
        <taxon>metagenomes</taxon>
        <taxon>ecological metagenomes</taxon>
    </lineage>
</organism>
<reference evidence="2" key="1">
    <citation type="submission" date="2020-05" db="EMBL/GenBank/DDBJ databases">
        <authorList>
            <person name="Chiriac C."/>
            <person name="Salcher M."/>
            <person name="Ghai R."/>
            <person name="Kavagutti S V."/>
        </authorList>
    </citation>
    <scope>NUCLEOTIDE SEQUENCE</scope>
</reference>
<feature type="region of interest" description="Disordered" evidence="1">
    <location>
        <begin position="221"/>
        <end position="289"/>
    </location>
</feature>
<proteinExistence type="predicted"/>
<dbReference type="AlphaFoldDB" id="A0A6J7G6A8"/>
<sequence length="340" mass="36507">MRSPVVSTGLAFHPAAADAPAVDRQTQVALERDIKRNGLHQPIVMLDGQVLEGRVRHEACLAAGVLPEFRQYGDAADDRLDDPAGWAREHCERVLSAEETALLQEAEATIDQGLSVFVAVGRALMVIRDRRLYRERFESFQAFCEDRFEITRRHADRTIQAAGVVAELGPTGLVEPRSEAVARELAALRENPDAMRQAWAATVDHHGDRPTAAQTRNHVTALLPDPPAPAAPRPARESAAVQPAPDTGTVEQVSPSAHDPVDAVDESAGEEHPDPWGRDRAEPPTPVDAATTRARALASIVRDSSAADPRQVAAKLLAAGDAAAIAYLTELADALAHPTP</sequence>
<gene>
    <name evidence="2" type="ORF">UFOPK3564_00525</name>
</gene>
<evidence type="ECO:0000313" key="2">
    <source>
        <dbReference type="EMBL" id="CAB4900190.1"/>
    </source>
</evidence>
<name>A0A6J7G6A8_9ZZZZ</name>
<dbReference type="EMBL" id="CAFBMK010000018">
    <property type="protein sequence ID" value="CAB4900190.1"/>
    <property type="molecule type" value="Genomic_DNA"/>
</dbReference>
<protein>
    <submittedName>
        <fullName evidence="2">Unannotated protein</fullName>
    </submittedName>
</protein>
<evidence type="ECO:0000256" key="1">
    <source>
        <dbReference type="SAM" id="MobiDB-lite"/>
    </source>
</evidence>
<accession>A0A6J7G6A8</accession>